<evidence type="ECO:0000313" key="3">
    <source>
        <dbReference type="Proteomes" id="UP000247498"/>
    </source>
</evidence>
<feature type="compositionally biased region" description="Low complexity" evidence="1">
    <location>
        <begin position="803"/>
        <end position="820"/>
    </location>
</feature>
<name>A0A2V0PL28_9CHLO</name>
<feature type="compositionally biased region" description="Pro residues" evidence="1">
    <location>
        <begin position="206"/>
        <end position="217"/>
    </location>
</feature>
<feature type="compositionally biased region" description="Gly residues" evidence="1">
    <location>
        <begin position="313"/>
        <end position="323"/>
    </location>
</feature>
<feature type="region of interest" description="Disordered" evidence="1">
    <location>
        <begin position="1"/>
        <end position="79"/>
    </location>
</feature>
<feature type="compositionally biased region" description="Pro residues" evidence="1">
    <location>
        <begin position="1289"/>
        <end position="1306"/>
    </location>
</feature>
<feature type="compositionally biased region" description="Low complexity" evidence="1">
    <location>
        <begin position="1089"/>
        <end position="1103"/>
    </location>
</feature>
<evidence type="ECO:0000256" key="1">
    <source>
        <dbReference type="SAM" id="MobiDB-lite"/>
    </source>
</evidence>
<organism evidence="2 3">
    <name type="scientific">Raphidocelis subcapitata</name>
    <dbReference type="NCBI Taxonomy" id="307507"/>
    <lineage>
        <taxon>Eukaryota</taxon>
        <taxon>Viridiplantae</taxon>
        <taxon>Chlorophyta</taxon>
        <taxon>core chlorophytes</taxon>
        <taxon>Chlorophyceae</taxon>
        <taxon>CS clade</taxon>
        <taxon>Sphaeropleales</taxon>
        <taxon>Selenastraceae</taxon>
        <taxon>Raphidocelis</taxon>
    </lineage>
</organism>
<accession>A0A2V0PL28</accession>
<comment type="caution">
    <text evidence="2">The sequence shown here is derived from an EMBL/GenBank/DDBJ whole genome shotgun (WGS) entry which is preliminary data.</text>
</comment>
<feature type="compositionally biased region" description="Pro residues" evidence="1">
    <location>
        <begin position="996"/>
        <end position="1007"/>
    </location>
</feature>
<feature type="compositionally biased region" description="Low complexity" evidence="1">
    <location>
        <begin position="583"/>
        <end position="598"/>
    </location>
</feature>
<sequence>MAGSATKRKLLQRDTRMESPSKTTRLSGCDAARQAAADGEAPLPPRALSFEEADGGAHSPLPPPRRLCKATRTQLTGPRSSRLKRVSTLRISATPVLTWRQNDTLRALLSDDPPLRRPWRARASGALSLAALQCASSPLPPPRPAVRRGVPAAVVSEALCVGRSAARAAEAARLAVACSSGPVAAEQAAAAAAEHAAQQPAAAAAAPPPRPPPPPPGASVAAAAAAPPAPPIAPSPGQASPPAQPRAVEASSPDFLEAGLPQLPGLPSSFSPSAGGSPGLLGSPGSPGLPAFLGSGAVGSLLWSASPPSAGLEAGGLGLGPGQSLGQLLDSLVYHGSSSSSEQGPADSDRNGDGSRSPSPTGGRAFSFAPQRLRAAVPCKDGAGAVRPNPAAQNAGTAAAAEAPTPGRPATPGEAGAERDTAVPMEEMEECPRESPAPSAALWQEEACPEAAPAAAQPHISGAPATPQTAAAASAAAAATTAAPGGGCDGDAAPGVADAEAAAAAAAPVQTPAAASRPPVVPEAGAPAEHLSPITPEAPQPAGLRACPASAVASTAGGMRQLSSRACALLGMLGASSPHTLAAGGAPPAAAAADAGAPRGSQTGKRSGGAVLSRRGAMMMQRLAGDGSSGLAALLAEQQQSQADEQQQQQQQLEQRQEAAESCEPAPQLQPQVDAAPADEEAAKALQHQPEQLPPSPEQEEVDACALDVEEQRKEQEQPEQAAICSRPQPQPKELPGAEAAGAPGDPALAAPPRLSPPAEEPAAALDGDGGSGGGSVAPPPPAAPAKPVADDPSADAAEEPEVAAAPAPGAAAVACSGVEPDGGGAPDGDCPGEDLEALAKAAAARGRRRATGAGPEQRDEARAAAGAGGDALVRLHQARRLRAPWAALLGSPAASPVLATLRQPQPQHLEQQPQKPQEQQQEPQQHPQAQAQPQQAPRLPQLPSPAAAQRPTPSPVRRVQLREPEGGDAGAGEQQPERAPPPQQQVHPQLSPLARPLPLPLQPSPAAPQRRPDGEVEASPADATPAWRRRMRCSAGVRRVGRPLGGSSDSDSDRGSSGGGGGNGQQRPQKAAPSAERLRGGAAGASGSGTAAGPTSGASGSQPAGGGKGASQGASGDQRGGSQRSSLLLRLDAAAAPSPRPGTPARSDTLALGDQDPARPASPAAAPPHPAPGAAAPPPAAASSPVPPAAVRGAARPSPPQVTPPPASPPTFAAAQRAFPLAAAAARSPHPAFDAAAAAASPSPSPAAASLQQQQQQQQSAQPPRGRGLPGQELIEVPRTVVYVRQPRLPPGGAPAPQLRGPPAPRLSLGRFAPGSLAQHAASAAAASWAAAPIGTGDGAGTAAAVETLEQRLRVAFLEARLSAEAAAGAAWARLGMAGLELEGGPDAYRER</sequence>
<dbReference type="InParanoid" id="A0A2V0PL28"/>
<feature type="compositionally biased region" description="Low complexity" evidence="1">
    <location>
        <begin position="1112"/>
        <end position="1138"/>
    </location>
</feature>
<gene>
    <name evidence="2" type="ORF">Rsub_11282</name>
</gene>
<feature type="compositionally biased region" description="Low complexity" evidence="1">
    <location>
        <begin position="1211"/>
        <end position="1265"/>
    </location>
</feature>
<feature type="region of interest" description="Disordered" evidence="1">
    <location>
        <begin position="583"/>
        <end position="611"/>
    </location>
</feature>
<feature type="compositionally biased region" description="Low complexity" evidence="1">
    <location>
        <begin position="903"/>
        <end position="952"/>
    </location>
</feature>
<feature type="compositionally biased region" description="Basic residues" evidence="1">
    <location>
        <begin position="1"/>
        <end position="10"/>
    </location>
</feature>
<evidence type="ECO:0000313" key="2">
    <source>
        <dbReference type="EMBL" id="GBF98733.1"/>
    </source>
</evidence>
<feature type="compositionally biased region" description="Low complexity" evidence="1">
    <location>
        <begin position="985"/>
        <end position="995"/>
    </location>
</feature>
<feature type="compositionally biased region" description="Low complexity" evidence="1">
    <location>
        <begin position="31"/>
        <end position="41"/>
    </location>
</feature>
<proteinExistence type="predicted"/>
<feature type="region of interest" description="Disordered" evidence="1">
    <location>
        <begin position="1287"/>
        <end position="1309"/>
    </location>
</feature>
<feature type="compositionally biased region" description="Low complexity" evidence="1">
    <location>
        <begin position="190"/>
        <end position="205"/>
    </location>
</feature>
<feature type="compositionally biased region" description="Low complexity" evidence="1">
    <location>
        <begin position="637"/>
        <end position="654"/>
    </location>
</feature>
<feature type="compositionally biased region" description="Low complexity" evidence="1">
    <location>
        <begin position="388"/>
        <end position="415"/>
    </location>
</feature>
<feature type="region of interest" description="Disordered" evidence="1">
    <location>
        <begin position="508"/>
        <end position="544"/>
    </location>
</feature>
<feature type="compositionally biased region" description="Pro residues" evidence="1">
    <location>
        <begin position="1166"/>
        <end position="1189"/>
    </location>
</feature>
<feature type="compositionally biased region" description="Low complexity" evidence="1">
    <location>
        <begin position="734"/>
        <end position="753"/>
    </location>
</feature>
<protein>
    <submittedName>
        <fullName evidence="2">Uncharacterized protein</fullName>
    </submittedName>
</protein>
<feature type="region of interest" description="Disordered" evidence="1">
    <location>
        <begin position="190"/>
        <end position="467"/>
    </location>
</feature>
<feature type="region of interest" description="Disordered" evidence="1">
    <location>
        <begin position="637"/>
        <end position="869"/>
    </location>
</feature>
<feature type="compositionally biased region" description="Acidic residues" evidence="1">
    <location>
        <begin position="793"/>
        <end position="802"/>
    </location>
</feature>
<reference evidence="2 3" key="1">
    <citation type="journal article" date="2018" name="Sci. Rep.">
        <title>Raphidocelis subcapitata (=Pseudokirchneriella subcapitata) provides an insight into genome evolution and environmental adaptations in the Sphaeropleales.</title>
        <authorList>
            <person name="Suzuki S."/>
            <person name="Yamaguchi H."/>
            <person name="Nakajima N."/>
            <person name="Kawachi M."/>
        </authorList>
    </citation>
    <scope>NUCLEOTIDE SEQUENCE [LARGE SCALE GENOMIC DNA]</scope>
    <source>
        <strain evidence="2 3">NIES-35</strain>
    </source>
</reference>
<feature type="compositionally biased region" description="Low complexity" evidence="1">
    <location>
        <begin position="235"/>
        <end position="247"/>
    </location>
</feature>
<feature type="compositionally biased region" description="Pro residues" evidence="1">
    <location>
        <begin position="1198"/>
        <end position="1210"/>
    </location>
</feature>
<dbReference type="EMBL" id="BDRX01000133">
    <property type="protein sequence ID" value="GBF98733.1"/>
    <property type="molecule type" value="Genomic_DNA"/>
</dbReference>
<feature type="region of interest" description="Disordered" evidence="1">
    <location>
        <begin position="898"/>
        <end position="1275"/>
    </location>
</feature>
<dbReference type="STRING" id="307507.A0A2V0PL28"/>
<feature type="compositionally biased region" description="Low complexity" evidence="1">
    <location>
        <begin position="259"/>
        <end position="295"/>
    </location>
</feature>
<dbReference type="Proteomes" id="UP000247498">
    <property type="component" value="Unassembled WGS sequence"/>
</dbReference>
<keyword evidence="3" id="KW-1185">Reference proteome</keyword>
<feature type="compositionally biased region" description="Low complexity" evidence="1">
    <location>
        <begin position="444"/>
        <end position="467"/>
    </location>
</feature>